<keyword evidence="4 5" id="KW-0067">ATP-binding</keyword>
<evidence type="ECO:0000313" key="11">
    <source>
        <dbReference type="Proteomes" id="UP000188219"/>
    </source>
</evidence>
<protein>
    <submittedName>
        <fullName evidence="10">Uncharacterized protein</fullName>
    </submittedName>
</protein>
<dbReference type="CDD" id="cd14014">
    <property type="entry name" value="STKc_PknB_like"/>
    <property type="match status" value="1"/>
</dbReference>
<dbReference type="Gene3D" id="3.30.200.20">
    <property type="entry name" value="Phosphorylase Kinase, domain 1"/>
    <property type="match status" value="1"/>
</dbReference>
<dbReference type="STRING" id="260552.Mag101_01620"/>
<feature type="coiled-coil region" evidence="6">
    <location>
        <begin position="532"/>
        <end position="577"/>
    </location>
</feature>
<dbReference type="SUPFAM" id="SSF56112">
    <property type="entry name" value="Protein kinase-like (PK-like)"/>
    <property type="match status" value="1"/>
</dbReference>
<dbReference type="Proteomes" id="UP000188219">
    <property type="component" value="Chromosome"/>
</dbReference>
<feature type="domain" description="Sulfatase-modifying factor enzyme-like" evidence="9">
    <location>
        <begin position="725"/>
        <end position="832"/>
    </location>
</feature>
<dbReference type="Gene3D" id="1.10.510.10">
    <property type="entry name" value="Transferase(Phosphotransferase) domain 1"/>
    <property type="match status" value="1"/>
</dbReference>
<sequence length="874" mass="95510">MVVNDKTRIVKKAAENLSACGDSDVTVFVGNDNTGANDHPQVNHNPGLERAIPGQSSSVQTSSSSLVESAGSKSFDATRVVDGLATSDGLPRPHEAVHFEPSSSREGAVTKTVIKGRFELDKLLGVGGMGAVYKALDRRKLEASDSDPYVAIKLLNEDFQQHPDAFISLQREARKSQTLAHPNIVTVYDFDREGDRVFMTMEFLEGAPLDQLLRKSAGVGVGKEKAALLLKDVSNALIYAHSHRIVHSDFKPGNIFVTEKKGAKVIDFGIARAVSEGGVASKAGEKTVFDAGTLGALTPAYASLEMLKGGEPQPSDDVFALGCVAYELFSGRHPYDKVPADKAFEKKLKPKRIKTLSRRQWRALDSALALRRQERTDSVERFVQGFFGKTGWKWAFGSLFAATLIAGGMGYTHLEKENAEEQRRVKVELEEKLQNELVQRRIADKKETIGRLLELSVLNQAWERDLRIELQEYSALNPSDAAFAESTKRSVSDLFIAAATGQLNLGNLEPAERMLSRAVQWNEGVPGAEEIRSQLETEREALRVRLEQERIAAEREAERMRREVARAAQLRVAQEKQKKINLVIDDLESMLKCDFNISVDRIGYALSALQQVDATKAKLLRPVIGEELAGCFDKLALRNPTNTQPLLDSARNLLPQDALLADLDIDYCAHLAPGSGGRGDRYSCADSLVSGGLGPEMVVVNGGAGRPLAVGKYEVSAGEISQFCRVTGDCSSTEEENVPLPARNLSLAQAQAYIHWLNGETGREYRLPSEREWFAAASANGQPEVADRNCYLRYGGVEKGVELVAVRSGSANPFGIVNAVGNVQEWVFDVDNNLLAAGGSRQDPMSRCLATSKIFHDGSADGLTGFRLVRDLVR</sequence>
<dbReference type="Pfam" id="PF03781">
    <property type="entry name" value="FGE-sulfatase"/>
    <property type="match status" value="1"/>
</dbReference>
<dbReference type="InterPro" id="IPR000719">
    <property type="entry name" value="Prot_kinase_dom"/>
</dbReference>
<dbReference type="InterPro" id="IPR016187">
    <property type="entry name" value="CTDL_fold"/>
</dbReference>
<evidence type="ECO:0000256" key="4">
    <source>
        <dbReference type="ARBA" id="ARBA00022840"/>
    </source>
</evidence>
<dbReference type="InterPro" id="IPR008271">
    <property type="entry name" value="Ser/Thr_kinase_AS"/>
</dbReference>
<keyword evidence="11" id="KW-1185">Reference proteome</keyword>
<dbReference type="InterPro" id="IPR011009">
    <property type="entry name" value="Kinase-like_dom_sf"/>
</dbReference>
<evidence type="ECO:0000256" key="6">
    <source>
        <dbReference type="SAM" id="Coils"/>
    </source>
</evidence>
<keyword evidence="1" id="KW-0808">Transferase</keyword>
<dbReference type="AlphaFoldDB" id="A0A1Q2M2K4"/>
<dbReference type="EMBL" id="CP019650">
    <property type="protein sequence ID" value="AQQ66487.1"/>
    <property type="molecule type" value="Genomic_DNA"/>
</dbReference>
<accession>A0A1Q2M2K4</accession>
<dbReference type="SUPFAM" id="SSF56436">
    <property type="entry name" value="C-type lectin-like"/>
    <property type="match status" value="1"/>
</dbReference>
<organism evidence="10 11">
    <name type="scientific">Microbulbifer agarilyticus</name>
    <dbReference type="NCBI Taxonomy" id="260552"/>
    <lineage>
        <taxon>Bacteria</taxon>
        <taxon>Pseudomonadati</taxon>
        <taxon>Pseudomonadota</taxon>
        <taxon>Gammaproteobacteria</taxon>
        <taxon>Cellvibrionales</taxon>
        <taxon>Microbulbiferaceae</taxon>
        <taxon>Microbulbifer</taxon>
    </lineage>
</organism>
<dbReference type="Gene3D" id="3.90.1580.10">
    <property type="entry name" value="paralog of FGE (formylglycine-generating enzyme)"/>
    <property type="match status" value="1"/>
</dbReference>
<evidence type="ECO:0000259" key="9">
    <source>
        <dbReference type="Pfam" id="PF03781"/>
    </source>
</evidence>
<evidence type="ECO:0000256" key="7">
    <source>
        <dbReference type="SAM" id="MobiDB-lite"/>
    </source>
</evidence>
<feature type="domain" description="Protein kinase" evidence="8">
    <location>
        <begin position="118"/>
        <end position="353"/>
    </location>
</feature>
<dbReference type="PROSITE" id="PS00108">
    <property type="entry name" value="PROTEIN_KINASE_ST"/>
    <property type="match status" value="1"/>
</dbReference>
<dbReference type="PANTHER" id="PTHR43289:SF6">
    <property type="entry name" value="SERINE_THREONINE-PROTEIN KINASE NEKL-3"/>
    <property type="match status" value="1"/>
</dbReference>
<evidence type="ECO:0000256" key="2">
    <source>
        <dbReference type="ARBA" id="ARBA00022741"/>
    </source>
</evidence>
<evidence type="ECO:0000313" key="10">
    <source>
        <dbReference type="EMBL" id="AQQ66487.1"/>
    </source>
</evidence>
<evidence type="ECO:0000256" key="3">
    <source>
        <dbReference type="ARBA" id="ARBA00022777"/>
    </source>
</evidence>
<name>A0A1Q2M2K4_9GAMM</name>
<dbReference type="InterPro" id="IPR005532">
    <property type="entry name" value="SUMF_dom"/>
</dbReference>
<reference evidence="10" key="1">
    <citation type="submission" date="2017-02" db="EMBL/GenBank/DDBJ databases">
        <title>Genome of Microbulbifer agarilyticus GP101.</title>
        <authorList>
            <person name="Jung J."/>
            <person name="Bae S.S."/>
            <person name="Baek K."/>
        </authorList>
    </citation>
    <scope>NUCLEOTIDE SEQUENCE [LARGE SCALE GENOMIC DNA]</scope>
    <source>
        <strain evidence="10">GP101</strain>
    </source>
</reference>
<evidence type="ECO:0000259" key="8">
    <source>
        <dbReference type="Pfam" id="PF00069"/>
    </source>
</evidence>
<dbReference type="KEGG" id="maga:Mag101_01620"/>
<dbReference type="PROSITE" id="PS00107">
    <property type="entry name" value="PROTEIN_KINASE_ATP"/>
    <property type="match status" value="1"/>
</dbReference>
<gene>
    <name evidence="10" type="ORF">Mag101_01620</name>
</gene>
<keyword evidence="6" id="KW-0175">Coiled coil</keyword>
<dbReference type="InterPro" id="IPR017441">
    <property type="entry name" value="Protein_kinase_ATP_BS"/>
</dbReference>
<feature type="coiled-coil region" evidence="6">
    <location>
        <begin position="411"/>
        <end position="439"/>
    </location>
</feature>
<dbReference type="Pfam" id="PF00069">
    <property type="entry name" value="Pkinase"/>
    <property type="match status" value="1"/>
</dbReference>
<dbReference type="GO" id="GO:0005524">
    <property type="term" value="F:ATP binding"/>
    <property type="evidence" value="ECO:0007669"/>
    <property type="project" value="UniProtKB-UniRule"/>
</dbReference>
<proteinExistence type="predicted"/>
<dbReference type="PANTHER" id="PTHR43289">
    <property type="entry name" value="MITOGEN-ACTIVATED PROTEIN KINASE KINASE KINASE 20-RELATED"/>
    <property type="match status" value="1"/>
</dbReference>
<dbReference type="GO" id="GO:0004674">
    <property type="term" value="F:protein serine/threonine kinase activity"/>
    <property type="evidence" value="ECO:0007669"/>
    <property type="project" value="TreeGrafter"/>
</dbReference>
<feature type="binding site" evidence="5">
    <location>
        <position position="153"/>
    </location>
    <ligand>
        <name>ATP</name>
        <dbReference type="ChEBI" id="CHEBI:30616"/>
    </ligand>
</feature>
<keyword evidence="2 5" id="KW-0547">Nucleotide-binding</keyword>
<dbReference type="InterPro" id="IPR042095">
    <property type="entry name" value="SUMF_sf"/>
</dbReference>
<feature type="region of interest" description="Disordered" evidence="7">
    <location>
        <begin position="85"/>
        <end position="105"/>
    </location>
</feature>
<evidence type="ECO:0000256" key="1">
    <source>
        <dbReference type="ARBA" id="ARBA00022679"/>
    </source>
</evidence>
<keyword evidence="3" id="KW-0418">Kinase</keyword>
<dbReference type="OrthoDB" id="9801841at2"/>
<evidence type="ECO:0000256" key="5">
    <source>
        <dbReference type="PROSITE-ProRule" id="PRU10141"/>
    </source>
</evidence>